<dbReference type="Proteomes" id="UP001589710">
    <property type="component" value="Unassembled WGS sequence"/>
</dbReference>
<evidence type="ECO:0000313" key="2">
    <source>
        <dbReference type="EMBL" id="MFB9574220.1"/>
    </source>
</evidence>
<evidence type="ECO:0000313" key="3">
    <source>
        <dbReference type="Proteomes" id="UP001589710"/>
    </source>
</evidence>
<dbReference type="EMBL" id="JBHMCG010000082">
    <property type="protein sequence ID" value="MFB9574220.1"/>
    <property type="molecule type" value="Genomic_DNA"/>
</dbReference>
<dbReference type="RefSeq" id="WP_345510981.1">
    <property type="nucleotide sequence ID" value="NZ_BAAAXD010000009.1"/>
</dbReference>
<reference evidence="2 3" key="1">
    <citation type="submission" date="2024-09" db="EMBL/GenBank/DDBJ databases">
        <authorList>
            <person name="Sun Q."/>
            <person name="Mori K."/>
        </authorList>
    </citation>
    <scope>NUCLEOTIDE SEQUENCE [LARGE SCALE GENOMIC DNA]</scope>
    <source>
        <strain evidence="2 3">JCM 3331</strain>
    </source>
</reference>
<evidence type="ECO:0000256" key="1">
    <source>
        <dbReference type="SAM" id="Phobius"/>
    </source>
</evidence>
<protein>
    <submittedName>
        <fullName evidence="2">Uncharacterized protein</fullName>
    </submittedName>
</protein>
<proteinExistence type="predicted"/>
<gene>
    <name evidence="2" type="ORF">ACFFTL_18400</name>
</gene>
<keyword evidence="3" id="KW-1185">Reference proteome</keyword>
<keyword evidence="1" id="KW-0472">Membrane</keyword>
<keyword evidence="1" id="KW-0812">Transmembrane</keyword>
<accession>A0ABV5R8P2</accession>
<sequence>MTDSRDDADRIFIRSTWGTNRYVYNPHNPVGRALIIGSLLFSVGGMYLLYHPGLLSGSSNWDGDELRSAVTAATAELSSEAQFGPGTINYEDILQARIAEKGHSSQDALTVTLASDPPDSDVLNGGAEQADYTVTADGTDTALCLEVYAMKRKQAMGYDFVTTSIGDGACPDS</sequence>
<feature type="transmembrane region" description="Helical" evidence="1">
    <location>
        <begin position="30"/>
        <end position="50"/>
    </location>
</feature>
<name>A0ABV5R8P2_9ACTN</name>
<keyword evidence="1" id="KW-1133">Transmembrane helix</keyword>
<comment type="caution">
    <text evidence="2">The sequence shown here is derived from an EMBL/GenBank/DDBJ whole genome shotgun (WGS) entry which is preliminary data.</text>
</comment>
<organism evidence="2 3">
    <name type="scientific">Streptomyces yanii</name>
    <dbReference type="NCBI Taxonomy" id="78510"/>
    <lineage>
        <taxon>Bacteria</taxon>
        <taxon>Bacillati</taxon>
        <taxon>Actinomycetota</taxon>
        <taxon>Actinomycetes</taxon>
        <taxon>Kitasatosporales</taxon>
        <taxon>Streptomycetaceae</taxon>
        <taxon>Streptomyces</taxon>
    </lineage>
</organism>